<feature type="compositionally biased region" description="Low complexity" evidence="2">
    <location>
        <begin position="440"/>
        <end position="449"/>
    </location>
</feature>
<feature type="compositionally biased region" description="Basic and acidic residues" evidence="2">
    <location>
        <begin position="140"/>
        <end position="150"/>
    </location>
</feature>
<protein>
    <submittedName>
        <fullName evidence="4">Centrosomal protein of 164 kDa</fullName>
    </submittedName>
</protein>
<dbReference type="PANTHER" id="PTHR21715">
    <property type="entry name" value="RH04127P"/>
    <property type="match status" value="1"/>
</dbReference>
<evidence type="ECO:0000313" key="5">
    <source>
        <dbReference type="Proteomes" id="UP000299102"/>
    </source>
</evidence>
<evidence type="ECO:0000259" key="3">
    <source>
        <dbReference type="PROSITE" id="PS50020"/>
    </source>
</evidence>
<organism evidence="4 5">
    <name type="scientific">Eumeta variegata</name>
    <name type="common">Bagworm moth</name>
    <name type="synonym">Eumeta japonica</name>
    <dbReference type="NCBI Taxonomy" id="151549"/>
    <lineage>
        <taxon>Eukaryota</taxon>
        <taxon>Metazoa</taxon>
        <taxon>Ecdysozoa</taxon>
        <taxon>Arthropoda</taxon>
        <taxon>Hexapoda</taxon>
        <taxon>Insecta</taxon>
        <taxon>Pterygota</taxon>
        <taxon>Neoptera</taxon>
        <taxon>Endopterygota</taxon>
        <taxon>Lepidoptera</taxon>
        <taxon>Glossata</taxon>
        <taxon>Ditrysia</taxon>
        <taxon>Tineoidea</taxon>
        <taxon>Psychidae</taxon>
        <taxon>Oiketicinae</taxon>
        <taxon>Eumeta</taxon>
    </lineage>
</organism>
<feature type="coiled-coil region" evidence="1">
    <location>
        <begin position="976"/>
        <end position="1033"/>
    </location>
</feature>
<dbReference type="STRING" id="151549.A0A4C1TLD9"/>
<dbReference type="Gene3D" id="3.30.1470.10">
    <property type="entry name" value="Photosystem I PsaD, reaction center subunit II"/>
    <property type="match status" value="1"/>
</dbReference>
<keyword evidence="5" id="KW-1185">Reference proteome</keyword>
<dbReference type="AlphaFoldDB" id="A0A4C1TLD9"/>
<dbReference type="InterPro" id="IPR036020">
    <property type="entry name" value="WW_dom_sf"/>
</dbReference>
<feature type="region of interest" description="Disordered" evidence="2">
    <location>
        <begin position="339"/>
        <end position="407"/>
    </location>
</feature>
<name>A0A4C1TLD9_EUMVA</name>
<feature type="region of interest" description="Disordered" evidence="2">
    <location>
        <begin position="1038"/>
        <end position="1072"/>
    </location>
</feature>
<accession>A0A4C1TLD9</accession>
<gene>
    <name evidence="4" type="primary">CEP164</name>
    <name evidence="4" type="ORF">EVAR_92405_1</name>
</gene>
<dbReference type="SMART" id="SM00456">
    <property type="entry name" value="WW"/>
    <property type="match status" value="1"/>
</dbReference>
<dbReference type="PROSITE" id="PS50020">
    <property type="entry name" value="WW_DOMAIN_2"/>
    <property type="match status" value="1"/>
</dbReference>
<feature type="compositionally biased region" description="Basic and acidic residues" evidence="2">
    <location>
        <begin position="273"/>
        <end position="286"/>
    </location>
</feature>
<dbReference type="SUPFAM" id="SSF51045">
    <property type="entry name" value="WW domain"/>
    <property type="match status" value="1"/>
</dbReference>
<dbReference type="InterPro" id="IPR053233">
    <property type="entry name" value="ABRA-related"/>
</dbReference>
<dbReference type="CDD" id="cd00201">
    <property type="entry name" value="WW"/>
    <property type="match status" value="1"/>
</dbReference>
<reference evidence="4 5" key="1">
    <citation type="journal article" date="2019" name="Commun. Biol.">
        <title>The bagworm genome reveals a unique fibroin gene that provides high tensile strength.</title>
        <authorList>
            <person name="Kono N."/>
            <person name="Nakamura H."/>
            <person name="Ohtoshi R."/>
            <person name="Tomita M."/>
            <person name="Numata K."/>
            <person name="Arakawa K."/>
        </authorList>
    </citation>
    <scope>NUCLEOTIDE SEQUENCE [LARGE SCALE GENOMIC DNA]</scope>
</reference>
<feature type="domain" description="WW" evidence="3">
    <location>
        <begin position="51"/>
        <end position="85"/>
    </location>
</feature>
<keyword evidence="1" id="KW-0175">Coiled coil</keyword>
<feature type="region of interest" description="Disordered" evidence="2">
    <location>
        <begin position="419"/>
        <end position="476"/>
    </location>
</feature>
<sequence length="1072" mass="121436">MNSPSAVVCREIFDENSQPSAEEISEYAQQLGIDPESESHLLSLAKDGLMQALPAPWKAYYDEKLQTHYYFNEETKVTQWEHPLDKVYRELVRKARDVSTHDDTCASVQELLTSEEITKHLEKMETKVDSGDEDLSMDNSEDHISDKKETQPSVFGTTRRLAPLIGRPPLAPLSKISDKKLSDLRVSSLRKNLDGTLSSKPNLTRTLTERDIPVNRILERPKLLKQQSEIIDLKMNVLTSPEEDNPPFSPLSVFKPDRGLSLTGMGNIFLKTKKTDLPSPDTEKSLPLDSMTKSDPPKGILREKLSDTFLKRSDSLIQGKSKHSMSTDEDKKSVRFKLEQAESTISPSSNSSSEQNEGQSSIVSATPVNPSSLLSSSILPSSTALPTSVLSPPVTLPSTPEMISSPPLHITSAKSRILSPLSNRPSIPPRPQIITEQILSSKEVSQKGSSSERDSIDSDGRDGRGTSPRRRVLRPPAADYIKPDLFQKNFLKISDLVRPGDIEPAPVTLEVPIEKDTRPRSPLIPQKNKISINLMESIDSETSVDSPDKEFENLDLNDLDDSKDDLVISKNSQSDMIDQKNLIPQRNFSVSEVEKYNQPTKPITEVVQVKSAKFNENQPSPQNVLPKSDILGKMQNTHSGSDESIILSHPKLSVSSKDDTISRNNSKSDAPEINLLSKSILKDKPSSQVNSTLNTVLKSPRFEVTLVPPTEVKPILSPLSSFSKPNFSIKSPMKSSDSISSISNKSPKLDAVMLSQNKSGANNNENVVVVYQFETTQDVEPVIPKYKSPLSSTDNLLRDTIQRAKAEERKKLELMLQKELEEMRVEWADKERKMRTDLIEELKQNEEKFKIEKEVRLFQQKERHRLEMDQILEEGQNNHDKMLKALSEDFTERLRRETDMAEKNHIEEMSRLREEYCKLLAEEQKRLQIENDRTLSEMRDQLATSLNTERAKLTEENRHVLESLREEHNTRISDLRHDYRAEVERLRAQHACHLEELRARLAGERARRGAADAHALADKYRCLKEKYARLKHDVKMSIERRNKRRELSMTTGSETEKSNSHKVAQSLERRKI</sequence>
<feature type="region of interest" description="Disordered" evidence="2">
    <location>
        <begin position="272"/>
        <end position="305"/>
    </location>
</feature>
<dbReference type="Pfam" id="PF00397">
    <property type="entry name" value="WW"/>
    <property type="match status" value="1"/>
</dbReference>
<feature type="region of interest" description="Disordered" evidence="2">
    <location>
        <begin position="125"/>
        <end position="153"/>
    </location>
</feature>
<evidence type="ECO:0000256" key="1">
    <source>
        <dbReference type="SAM" id="Coils"/>
    </source>
</evidence>
<dbReference type="PROSITE" id="PS01159">
    <property type="entry name" value="WW_DOMAIN_1"/>
    <property type="match status" value="1"/>
</dbReference>
<dbReference type="EMBL" id="BGZK01000063">
    <property type="protein sequence ID" value="GBP14420.1"/>
    <property type="molecule type" value="Genomic_DNA"/>
</dbReference>
<feature type="compositionally biased region" description="Low complexity" evidence="2">
    <location>
        <begin position="343"/>
        <end position="388"/>
    </location>
</feature>
<evidence type="ECO:0000313" key="4">
    <source>
        <dbReference type="EMBL" id="GBP14420.1"/>
    </source>
</evidence>
<dbReference type="Proteomes" id="UP000299102">
    <property type="component" value="Unassembled WGS sequence"/>
</dbReference>
<feature type="compositionally biased region" description="Basic and acidic residues" evidence="2">
    <location>
        <begin position="450"/>
        <end position="464"/>
    </location>
</feature>
<proteinExistence type="predicted"/>
<evidence type="ECO:0000256" key="2">
    <source>
        <dbReference type="SAM" id="MobiDB-lite"/>
    </source>
</evidence>
<dbReference type="InterPro" id="IPR001202">
    <property type="entry name" value="WW_dom"/>
</dbReference>
<dbReference type="OrthoDB" id="6344460at2759"/>
<comment type="caution">
    <text evidence="4">The sequence shown here is derived from an EMBL/GenBank/DDBJ whole genome shotgun (WGS) entry which is preliminary data.</text>
</comment>
<dbReference type="PANTHER" id="PTHR21715:SF0">
    <property type="entry name" value="RH04127P"/>
    <property type="match status" value="1"/>
</dbReference>